<dbReference type="OrthoDB" id="4727831at2"/>
<reference evidence="1 2" key="1">
    <citation type="submission" date="2020-12" db="EMBL/GenBank/DDBJ databases">
        <title>Complete genome sequence of Mycobacterium heckeshornense JCM 15655T, closely related to a pathogenic non-tuberculous mycobacterial species Mycobacterium xenopi.</title>
        <authorList>
            <person name="Yoshida M."/>
            <person name="Fukano H."/>
            <person name="Asakura T."/>
            <person name="Suzuki M."/>
            <person name="Hoshino Y."/>
        </authorList>
    </citation>
    <scope>NUCLEOTIDE SEQUENCE [LARGE SCALE GENOMIC DNA]</scope>
    <source>
        <strain evidence="1 2">JCM 15655</strain>
    </source>
</reference>
<sequence>MATPSNLWGDEWRKLSHRAQVGDRALSRRRARRMSRRFAGVGVGIPAVRLQEIAAGAPIAFEELMDVRFALTATEIKRAERLAKFKHRRRVGVRFLVVAVLILAALNLLLCMAYVFISLVLHEAPF</sequence>
<keyword evidence="2" id="KW-1185">Reference proteome</keyword>
<accession>A0A2G8BCY3</accession>
<protein>
    <submittedName>
        <fullName evidence="1">Uncharacterized protein</fullName>
    </submittedName>
</protein>
<dbReference type="EMBL" id="AP024237">
    <property type="protein sequence ID" value="BCO35759.1"/>
    <property type="molecule type" value="Genomic_DNA"/>
</dbReference>
<dbReference type="AlphaFoldDB" id="A0A2G8BCY3"/>
<evidence type="ECO:0000313" key="1">
    <source>
        <dbReference type="EMBL" id="BCO35759.1"/>
    </source>
</evidence>
<dbReference type="RefSeq" id="WP_048890921.1">
    <property type="nucleotide sequence ID" value="NZ_AP024237.1"/>
</dbReference>
<dbReference type="STRING" id="110505.ACT16_07925"/>
<proteinExistence type="predicted"/>
<dbReference type="Proteomes" id="UP000595446">
    <property type="component" value="Chromosome"/>
</dbReference>
<evidence type="ECO:0000313" key="2">
    <source>
        <dbReference type="Proteomes" id="UP000595446"/>
    </source>
</evidence>
<name>A0A2G8BCY3_9MYCO</name>
<organism evidence="1 2">
    <name type="scientific">Mycobacterium heckeshornense</name>
    <dbReference type="NCBI Taxonomy" id="110505"/>
    <lineage>
        <taxon>Bacteria</taxon>
        <taxon>Bacillati</taxon>
        <taxon>Actinomycetota</taxon>
        <taxon>Actinomycetes</taxon>
        <taxon>Mycobacteriales</taxon>
        <taxon>Mycobacteriaceae</taxon>
        <taxon>Mycobacterium</taxon>
    </lineage>
</organism>
<gene>
    <name evidence="1" type="ORF">MHEC_21920</name>
</gene>